<protein>
    <recommendedName>
        <fullName evidence="4">YdcF family protein</fullName>
    </recommendedName>
</protein>
<gene>
    <name evidence="2" type="ORF">COK05_29690</name>
</gene>
<dbReference type="AlphaFoldDB" id="A0A2B2L2R7"/>
<proteinExistence type="predicted"/>
<evidence type="ECO:0008006" key="4">
    <source>
        <dbReference type="Google" id="ProtNLM"/>
    </source>
</evidence>
<keyword evidence="1" id="KW-0812">Transmembrane</keyword>
<dbReference type="EMBL" id="NVAP01000082">
    <property type="protein sequence ID" value="PFQ36901.1"/>
    <property type="molecule type" value="Genomic_DNA"/>
</dbReference>
<sequence length="134" mass="15278">MIGLFLNARVLRKRESRGFSNSLTLILGSCILLYLIFSIVDPERFVPSYFSPIFGGISLIALYFFIHVSTFLTTYFLYQLNKPKYNQDFIIVLGSGLINDKVPPLLASRINKAYVAVMKLGEHYYYAGSFNITK</sequence>
<feature type="transmembrane region" description="Helical" evidence="1">
    <location>
        <begin position="21"/>
        <end position="40"/>
    </location>
</feature>
<feature type="transmembrane region" description="Helical" evidence="1">
    <location>
        <begin position="52"/>
        <end position="78"/>
    </location>
</feature>
<keyword evidence="1" id="KW-1133">Transmembrane helix</keyword>
<evidence type="ECO:0000313" key="2">
    <source>
        <dbReference type="EMBL" id="PFQ36901.1"/>
    </source>
</evidence>
<evidence type="ECO:0000256" key="1">
    <source>
        <dbReference type="SAM" id="Phobius"/>
    </source>
</evidence>
<name>A0A2B2L2R7_BACCE</name>
<organism evidence="2 3">
    <name type="scientific">Bacillus cereus</name>
    <dbReference type="NCBI Taxonomy" id="1396"/>
    <lineage>
        <taxon>Bacteria</taxon>
        <taxon>Bacillati</taxon>
        <taxon>Bacillota</taxon>
        <taxon>Bacilli</taxon>
        <taxon>Bacillales</taxon>
        <taxon>Bacillaceae</taxon>
        <taxon>Bacillus</taxon>
        <taxon>Bacillus cereus group</taxon>
    </lineage>
</organism>
<keyword evidence="1" id="KW-0472">Membrane</keyword>
<accession>A0A2B2L2R7</accession>
<comment type="caution">
    <text evidence="2">The sequence shown here is derived from an EMBL/GenBank/DDBJ whole genome shotgun (WGS) entry which is preliminary data.</text>
</comment>
<evidence type="ECO:0000313" key="3">
    <source>
        <dbReference type="Proteomes" id="UP000224386"/>
    </source>
</evidence>
<reference evidence="2 3" key="1">
    <citation type="submission" date="2017-09" db="EMBL/GenBank/DDBJ databases">
        <title>Large-scale bioinformatics analysis of Bacillus genomes uncovers conserved roles of natural products in bacterial physiology.</title>
        <authorList>
            <consortium name="Agbiome Team Llc"/>
            <person name="Bleich R.M."/>
            <person name="Grubbs K.J."/>
            <person name="Santa Maria K.C."/>
            <person name="Allen S.E."/>
            <person name="Farag S."/>
            <person name="Shank E.A."/>
            <person name="Bowers A."/>
        </authorList>
    </citation>
    <scope>NUCLEOTIDE SEQUENCE [LARGE SCALE GENOMIC DNA]</scope>
    <source>
        <strain evidence="2 3">AFS070861</strain>
    </source>
</reference>
<dbReference type="Proteomes" id="UP000224386">
    <property type="component" value="Unassembled WGS sequence"/>
</dbReference>